<accession>A0A1F5B0R7</accession>
<protein>
    <recommendedName>
        <fullName evidence="3">DNA polymerase III subunit delta</fullName>
    </recommendedName>
</protein>
<dbReference type="AlphaFoldDB" id="A0A1F5B0R7"/>
<dbReference type="InterPro" id="IPR050238">
    <property type="entry name" value="DNA_Rep/Repair_Clamp_Loader"/>
</dbReference>
<dbReference type="PANTHER" id="PTHR11669:SF8">
    <property type="entry name" value="DNA POLYMERASE III SUBUNIT DELTA"/>
    <property type="match status" value="1"/>
</dbReference>
<evidence type="ECO:0000313" key="1">
    <source>
        <dbReference type="EMBL" id="OGD24220.1"/>
    </source>
</evidence>
<dbReference type="Proteomes" id="UP000176639">
    <property type="component" value="Unassembled WGS sequence"/>
</dbReference>
<dbReference type="Gene3D" id="3.40.50.300">
    <property type="entry name" value="P-loop containing nucleotide triphosphate hydrolases"/>
    <property type="match status" value="1"/>
</dbReference>
<organism evidence="1 2">
    <name type="scientific">Candidatus Azambacteria bacterium RBG_16_47_10</name>
    <dbReference type="NCBI Taxonomy" id="1797292"/>
    <lineage>
        <taxon>Bacteria</taxon>
        <taxon>Candidatus Azamiibacteriota</taxon>
    </lineage>
</organism>
<dbReference type="InterPro" id="IPR027417">
    <property type="entry name" value="P-loop_NTPase"/>
</dbReference>
<dbReference type="Pfam" id="PF13177">
    <property type="entry name" value="DNA_pol3_delta2"/>
    <property type="match status" value="1"/>
</dbReference>
<comment type="caution">
    <text evidence="1">The sequence shown here is derived from an EMBL/GenBank/DDBJ whole genome shotgun (WGS) entry which is preliminary data.</text>
</comment>
<dbReference type="EMBL" id="MEYI01000009">
    <property type="protein sequence ID" value="OGD24220.1"/>
    <property type="molecule type" value="Genomic_DNA"/>
</dbReference>
<reference evidence="1 2" key="1">
    <citation type="journal article" date="2016" name="Nat. Commun.">
        <title>Thousands of microbial genomes shed light on interconnected biogeochemical processes in an aquifer system.</title>
        <authorList>
            <person name="Anantharaman K."/>
            <person name="Brown C.T."/>
            <person name="Hug L.A."/>
            <person name="Sharon I."/>
            <person name="Castelle C.J."/>
            <person name="Probst A.J."/>
            <person name="Thomas B.C."/>
            <person name="Singh A."/>
            <person name="Wilkins M.J."/>
            <person name="Karaoz U."/>
            <person name="Brodie E.L."/>
            <person name="Williams K.H."/>
            <person name="Hubbard S.S."/>
            <person name="Banfield J.F."/>
        </authorList>
    </citation>
    <scope>NUCLEOTIDE SEQUENCE [LARGE SCALE GENOMIC DNA]</scope>
</reference>
<dbReference type="SUPFAM" id="SSF52540">
    <property type="entry name" value="P-loop containing nucleoside triphosphate hydrolases"/>
    <property type="match status" value="1"/>
</dbReference>
<gene>
    <name evidence="1" type="ORF">A2Z10_02890</name>
</gene>
<dbReference type="GO" id="GO:0006261">
    <property type="term" value="P:DNA-templated DNA replication"/>
    <property type="evidence" value="ECO:0007669"/>
    <property type="project" value="TreeGrafter"/>
</dbReference>
<proteinExistence type="predicted"/>
<evidence type="ECO:0008006" key="3">
    <source>
        <dbReference type="Google" id="ProtNLM"/>
    </source>
</evidence>
<name>A0A1F5B0R7_9BACT</name>
<dbReference type="PANTHER" id="PTHR11669">
    <property type="entry name" value="REPLICATION FACTOR C / DNA POLYMERASE III GAMMA-TAU SUBUNIT"/>
    <property type="match status" value="1"/>
</dbReference>
<sequence>MKGKVQMTMLKKIFTDGTHAHAYLFYGGEGGEKKHAALELAALATGHEGAGTQNPDVLLIELEEGEENISIAKTRTVKEFFSLGSHFGGRKVAIIDAFERMGNAAASALLKIIEEPPENAVLIIISDHPAALLPAILSRVQKVRFSEEEMSDEDIDKRREMFYTLREIITAHDSQRFALVEKISKGNDDVFPAWTSFFRDCAYVLAKGCDAFLENAWYASEIHDSVEKRNYSLSRVRAIIDELVHWGYIAKTTNANKRLILENIVLLF</sequence>
<evidence type="ECO:0000313" key="2">
    <source>
        <dbReference type="Proteomes" id="UP000176639"/>
    </source>
</evidence>